<protein>
    <recommendedName>
        <fullName evidence="3 9">Mediator of RNA polymerase II transcription subunit 8</fullName>
    </recommendedName>
    <alternativeName>
        <fullName evidence="8 9">Mediator complex subunit 8</fullName>
    </alternativeName>
</protein>
<evidence type="ECO:0000256" key="2">
    <source>
        <dbReference type="ARBA" id="ARBA00005716"/>
    </source>
</evidence>
<evidence type="ECO:0000256" key="1">
    <source>
        <dbReference type="ARBA" id="ARBA00004123"/>
    </source>
</evidence>
<comment type="subcellular location">
    <subcellularLocation>
        <location evidence="1 9">Nucleus</location>
    </subcellularLocation>
</comment>
<dbReference type="STRING" id="336722.F9XBM2"/>
<feature type="compositionally biased region" description="Basic and acidic residues" evidence="10">
    <location>
        <begin position="189"/>
        <end position="203"/>
    </location>
</feature>
<dbReference type="Gene3D" id="6.10.250.2610">
    <property type="match status" value="1"/>
</dbReference>
<comment type="subunit">
    <text evidence="9">Component of the Mediator complex.</text>
</comment>
<dbReference type="RefSeq" id="XP_003852133.1">
    <property type="nucleotide sequence ID" value="XM_003852085.1"/>
</dbReference>
<dbReference type="PANTHER" id="PTHR13074">
    <property type="entry name" value="MEDIATOR OF RNA POLYMERASE II TRANSCRIPTION SUBUNIT 8"/>
    <property type="match status" value="1"/>
</dbReference>
<dbReference type="GO" id="GO:0006357">
    <property type="term" value="P:regulation of transcription by RNA polymerase II"/>
    <property type="evidence" value="ECO:0007669"/>
    <property type="project" value="InterPro"/>
</dbReference>
<feature type="region of interest" description="Disordered" evidence="10">
    <location>
        <begin position="170"/>
        <end position="218"/>
    </location>
</feature>
<dbReference type="HOGENOM" id="CLU_479150_0_0_1"/>
<evidence type="ECO:0000256" key="5">
    <source>
        <dbReference type="ARBA" id="ARBA00023159"/>
    </source>
</evidence>
<evidence type="ECO:0000256" key="9">
    <source>
        <dbReference type="RuleBase" id="RU364144"/>
    </source>
</evidence>
<dbReference type="Proteomes" id="UP000008062">
    <property type="component" value="Chromosome 5"/>
</dbReference>
<evidence type="ECO:0000256" key="10">
    <source>
        <dbReference type="SAM" id="MobiDB-lite"/>
    </source>
</evidence>
<organism evidence="11 12">
    <name type="scientific">Zymoseptoria tritici (strain CBS 115943 / IPO323)</name>
    <name type="common">Speckled leaf blotch fungus</name>
    <name type="synonym">Septoria tritici</name>
    <dbReference type="NCBI Taxonomy" id="336722"/>
    <lineage>
        <taxon>Eukaryota</taxon>
        <taxon>Fungi</taxon>
        <taxon>Dikarya</taxon>
        <taxon>Ascomycota</taxon>
        <taxon>Pezizomycotina</taxon>
        <taxon>Dothideomycetes</taxon>
        <taxon>Dothideomycetidae</taxon>
        <taxon>Mycosphaerellales</taxon>
        <taxon>Mycosphaerellaceae</taxon>
        <taxon>Zymoseptoria</taxon>
    </lineage>
</organism>
<keyword evidence="5 9" id="KW-0010">Activator</keyword>
<evidence type="ECO:0000256" key="3">
    <source>
        <dbReference type="ARBA" id="ARBA00020637"/>
    </source>
</evidence>
<feature type="region of interest" description="Disordered" evidence="10">
    <location>
        <begin position="97"/>
        <end position="119"/>
    </location>
</feature>
<accession>F9XBM2</accession>
<evidence type="ECO:0000313" key="11">
    <source>
        <dbReference type="EMBL" id="EGP87109.1"/>
    </source>
</evidence>
<dbReference type="OrthoDB" id="5329317at2759"/>
<keyword evidence="7 9" id="KW-0539">Nucleus</keyword>
<sequence length="569" mass="63914">MALPPEHFKALDQLRLRLSQLSTSIGLLRNELEREQPLPTCLGSNLQNLAATLSSQRQLFSSEHAYPLPDFPGHTQEGLLQQLLRKKLDPKAEAWISESLEGDKKTQNGTAEEEATLSSEDTMALWSWAGNAIGEMRTEMEDSGAFRDDYTLAERQAGISSVVTGIRRKLGRDMDSEDEDDDEDDDGNMDTKDEELKDGHEADASPSQSASLEGFNPTAPPIPLDTLLRFATGSNPLQAGSDIQTLTTSPAATSTSTALSPCHLHTMAMAPPPAPSPRAGRRRAFPLEMLPAELRDLIYSFTIADKLEPWPLAKCRKRGWYFKANSHIIPVNLLCVSHRIRQEVTTVMHSHALFIVEHLPIFDRLVQSRPLGSSLRRLSIGLSHEGFFRLFGHSFRDGDIEEGWFGNSSSHFTPSPRPTVQFLQHMDLKQLVLVISPPPRSGEYPYTVCQRSIVDKIFEEAFPWVSGLPVTVMGWVMQYQKEEFEAKCTRARQQYLKWYEDWAYEGETTPLVSYHEWEDDDGGVSLVPSVGNEESEVLEEFPPRCACEHSCDYDLWSPWTKGHENEGVV</sequence>
<evidence type="ECO:0000256" key="4">
    <source>
        <dbReference type="ARBA" id="ARBA00023015"/>
    </source>
</evidence>
<dbReference type="AlphaFoldDB" id="F9XBM2"/>
<dbReference type="GO" id="GO:0000978">
    <property type="term" value="F:RNA polymerase II cis-regulatory region sequence-specific DNA binding"/>
    <property type="evidence" value="ECO:0007669"/>
    <property type="project" value="TreeGrafter"/>
</dbReference>
<dbReference type="InterPro" id="IPR019364">
    <property type="entry name" value="Mediatior_Med8_fun/met"/>
</dbReference>
<dbReference type="Pfam" id="PF10232">
    <property type="entry name" value="Med8"/>
    <property type="match status" value="1"/>
</dbReference>
<name>F9XBM2_ZYMTI</name>
<evidence type="ECO:0000313" key="12">
    <source>
        <dbReference type="Proteomes" id="UP000008062"/>
    </source>
</evidence>
<evidence type="ECO:0000256" key="6">
    <source>
        <dbReference type="ARBA" id="ARBA00023163"/>
    </source>
</evidence>
<dbReference type="GO" id="GO:0003712">
    <property type="term" value="F:transcription coregulator activity"/>
    <property type="evidence" value="ECO:0007669"/>
    <property type="project" value="InterPro"/>
</dbReference>
<proteinExistence type="inferred from homology"/>
<evidence type="ECO:0000256" key="7">
    <source>
        <dbReference type="ARBA" id="ARBA00023242"/>
    </source>
</evidence>
<reference evidence="11 12" key="1">
    <citation type="journal article" date="2011" name="PLoS Genet.">
        <title>Finished genome of the fungal wheat pathogen Mycosphaerella graminicola reveals dispensome structure, chromosome plasticity, and stealth pathogenesis.</title>
        <authorList>
            <person name="Goodwin S.B."/>
            <person name="Ben M'barek S."/>
            <person name="Dhillon B."/>
            <person name="Wittenberg A.H.J."/>
            <person name="Crane C.F."/>
            <person name="Hane J.K."/>
            <person name="Foster A.J."/>
            <person name="Van der Lee T.A.J."/>
            <person name="Grimwood J."/>
            <person name="Aerts A."/>
            <person name="Antoniw J."/>
            <person name="Bailey A."/>
            <person name="Bluhm B."/>
            <person name="Bowler J."/>
            <person name="Bristow J."/>
            <person name="van der Burgt A."/>
            <person name="Canto-Canche B."/>
            <person name="Churchill A.C.L."/>
            <person name="Conde-Ferraez L."/>
            <person name="Cools H.J."/>
            <person name="Coutinho P.M."/>
            <person name="Csukai M."/>
            <person name="Dehal P."/>
            <person name="De Wit P."/>
            <person name="Donzelli B."/>
            <person name="van de Geest H.C."/>
            <person name="van Ham R.C.H.J."/>
            <person name="Hammond-Kosack K.E."/>
            <person name="Henrissat B."/>
            <person name="Kilian A."/>
            <person name="Kobayashi A.K."/>
            <person name="Koopmann E."/>
            <person name="Kourmpetis Y."/>
            <person name="Kuzniar A."/>
            <person name="Lindquist E."/>
            <person name="Lombard V."/>
            <person name="Maliepaard C."/>
            <person name="Martins N."/>
            <person name="Mehrabi R."/>
            <person name="Nap J.P.H."/>
            <person name="Ponomarenko A."/>
            <person name="Rudd J.J."/>
            <person name="Salamov A."/>
            <person name="Schmutz J."/>
            <person name="Schouten H.J."/>
            <person name="Shapiro H."/>
            <person name="Stergiopoulos I."/>
            <person name="Torriani S.F.F."/>
            <person name="Tu H."/>
            <person name="de Vries R.P."/>
            <person name="Waalwijk C."/>
            <person name="Ware S.B."/>
            <person name="Wiebenga A."/>
            <person name="Zwiers L.-H."/>
            <person name="Oliver R.P."/>
            <person name="Grigoriev I.V."/>
            <person name="Kema G.H.J."/>
        </authorList>
    </citation>
    <scope>NUCLEOTIDE SEQUENCE [LARGE SCALE GENOMIC DNA]</scope>
    <source>
        <strain evidence="12">CBS 115943 / IPO323</strain>
    </source>
</reference>
<keyword evidence="4 9" id="KW-0805">Transcription regulation</keyword>
<dbReference type="EMBL" id="CM001200">
    <property type="protein sequence ID" value="EGP87109.1"/>
    <property type="molecule type" value="Genomic_DNA"/>
</dbReference>
<dbReference type="GeneID" id="13393909"/>
<dbReference type="InParanoid" id="F9XBM2"/>
<dbReference type="GO" id="GO:0070847">
    <property type="term" value="C:core mediator complex"/>
    <property type="evidence" value="ECO:0007669"/>
    <property type="project" value="TreeGrafter"/>
</dbReference>
<evidence type="ECO:0000256" key="8">
    <source>
        <dbReference type="ARBA" id="ARBA00031261"/>
    </source>
</evidence>
<dbReference type="PANTHER" id="PTHR13074:SF9">
    <property type="entry name" value="MEDIATOR OF RNA POLYMERASE II TRANSCRIPTION SUBUNIT 8"/>
    <property type="match status" value="1"/>
</dbReference>
<comment type="function">
    <text evidence="9">Component of the Mediator complex, a coactivator involved in the regulated transcription of nearly all RNA polymerase II-dependent genes. Mediator functions as a bridge to convey information from gene-specific regulatory proteins to the basal RNA polymerase II transcription machinery. Mediator is recruited to promoters by direct interactions with regulatory proteins and serves as a scaffold for the assembly of a functional preinitiation complex with RNA polymerase II and the general transcription factors.</text>
</comment>
<dbReference type="eggNOG" id="ENOG502S8U1">
    <property type="taxonomic scope" value="Eukaryota"/>
</dbReference>
<feature type="compositionally biased region" description="Acidic residues" evidence="10">
    <location>
        <begin position="175"/>
        <end position="188"/>
    </location>
</feature>
<keyword evidence="6 9" id="KW-0804">Transcription</keyword>
<keyword evidence="12" id="KW-1185">Reference proteome</keyword>
<dbReference type="KEGG" id="ztr:MYCGRDRAFT_93124"/>
<comment type="similarity">
    <text evidence="2 9">Belongs to the Mediator complex subunit 8 family.</text>
</comment>
<dbReference type="Gene3D" id="1.20.58.1710">
    <property type="match status" value="1"/>
</dbReference>
<dbReference type="GO" id="GO:0016592">
    <property type="term" value="C:mediator complex"/>
    <property type="evidence" value="ECO:0007669"/>
    <property type="project" value="InterPro"/>
</dbReference>
<gene>
    <name evidence="9" type="primary">MED8</name>
    <name evidence="11" type="ORF">MYCGRDRAFT_93124</name>
</gene>